<comment type="caution">
    <text evidence="1">The sequence shown here is derived from an EMBL/GenBank/DDBJ whole genome shotgun (WGS) entry which is preliminary data.</text>
</comment>
<sequence length="180" mass="21565">MRMYKLQEVINLSEDKKLLLKNEKDQEVGFIRREVISGYEEKHIFSYTSMDENNKVIVGIKKRGLTTFLTPRYGVITQEHEYELKDKIGNNILYFCVIGVLENKKILIEENWDGDIEIKVEKQVVAYIRKLKKSDLFAFFQFEDQIKENSLLFSVTILMYFMFKIYNKEAEIIQYIMDWD</sequence>
<dbReference type="RefSeq" id="WP_240252876.1">
    <property type="nucleotide sequence ID" value="NZ_JAKTTI010000003.1"/>
</dbReference>
<proteinExistence type="predicted"/>
<gene>
    <name evidence="1" type="ORF">MJG50_03865</name>
</gene>
<organism evidence="1 2">
    <name type="scientific">Fredinandcohnia quinoae</name>
    <dbReference type="NCBI Taxonomy" id="2918902"/>
    <lineage>
        <taxon>Bacteria</taxon>
        <taxon>Bacillati</taxon>
        <taxon>Bacillota</taxon>
        <taxon>Bacilli</taxon>
        <taxon>Bacillales</taxon>
        <taxon>Bacillaceae</taxon>
        <taxon>Fredinandcohnia</taxon>
    </lineage>
</organism>
<dbReference type="AlphaFoldDB" id="A0AAW5DUY3"/>
<keyword evidence="2" id="KW-1185">Reference proteome</keyword>
<name>A0AAW5DUY3_9BACI</name>
<evidence type="ECO:0000313" key="2">
    <source>
        <dbReference type="Proteomes" id="UP001431131"/>
    </source>
</evidence>
<dbReference type="Proteomes" id="UP001431131">
    <property type="component" value="Unassembled WGS sequence"/>
</dbReference>
<dbReference type="EMBL" id="JAKTTI010000003">
    <property type="protein sequence ID" value="MCH1624452.1"/>
    <property type="molecule type" value="Genomic_DNA"/>
</dbReference>
<evidence type="ECO:0000313" key="1">
    <source>
        <dbReference type="EMBL" id="MCH1624452.1"/>
    </source>
</evidence>
<reference evidence="1" key="1">
    <citation type="submission" date="2022-02" db="EMBL/GenBank/DDBJ databases">
        <title>Fredinandcohnia quinoae sp. nov. isolated from Chenopodium quinoa seeds.</title>
        <authorList>
            <person name="Saati-Santamaria Z."/>
            <person name="Flores-Felix J.D."/>
            <person name="Igual J.M."/>
            <person name="Velazquez E."/>
            <person name="Garcia-Fraile P."/>
            <person name="Martinez-Molina E."/>
        </authorList>
    </citation>
    <scope>NUCLEOTIDE SEQUENCE</scope>
    <source>
        <strain evidence="1">SECRCQ15</strain>
    </source>
</reference>
<protein>
    <submittedName>
        <fullName evidence="1">Uncharacterized protein</fullName>
    </submittedName>
</protein>
<accession>A0AAW5DUY3</accession>